<protein>
    <submittedName>
        <fullName evidence="2">Uncharacterized protein</fullName>
    </submittedName>
</protein>
<sequence>MGISTIQRVYIATTERDVRIERNFIRIHQLLTQDQLASNQLLTAFNKLQSDLTSFIDNYNLKPEPLPRAPRLPSPIPQPLSQAPRLPSPTPISHILASPPDVGPQPLSFRDLLSRITDSPSQGAAAGHKRPPPDPDAAIHASKHPRIDTPHQLGHSPSAIMVAPARWSLPTSSFAIIAVIDRWCAFFEARGASLPVPDSAEHLEPTDSGSYVVRLSFTDSSLNIFMRSWKTHQPNIPEIFDVSMTRSSVY</sequence>
<evidence type="ECO:0000256" key="1">
    <source>
        <dbReference type="SAM" id="MobiDB-lite"/>
    </source>
</evidence>
<feature type="region of interest" description="Disordered" evidence="1">
    <location>
        <begin position="118"/>
        <end position="152"/>
    </location>
</feature>
<proteinExistence type="predicted"/>
<accession>A0ABQ8V5F1</accession>
<dbReference type="EMBL" id="JANVFT010000112">
    <property type="protein sequence ID" value="KAJ4466784.1"/>
    <property type="molecule type" value="Genomic_DNA"/>
</dbReference>
<feature type="compositionally biased region" description="Pro residues" evidence="1">
    <location>
        <begin position="64"/>
        <end position="78"/>
    </location>
</feature>
<keyword evidence="3" id="KW-1185">Reference proteome</keyword>
<feature type="region of interest" description="Disordered" evidence="1">
    <location>
        <begin position="64"/>
        <end position="102"/>
    </location>
</feature>
<evidence type="ECO:0000313" key="2">
    <source>
        <dbReference type="EMBL" id="KAJ4466784.1"/>
    </source>
</evidence>
<evidence type="ECO:0000313" key="3">
    <source>
        <dbReference type="Proteomes" id="UP001150217"/>
    </source>
</evidence>
<comment type="caution">
    <text evidence="2">The sequence shown here is derived from an EMBL/GenBank/DDBJ whole genome shotgun (WGS) entry which is preliminary data.</text>
</comment>
<organism evidence="2 3">
    <name type="scientific">Lentinula lateritia</name>
    <dbReference type="NCBI Taxonomy" id="40482"/>
    <lineage>
        <taxon>Eukaryota</taxon>
        <taxon>Fungi</taxon>
        <taxon>Dikarya</taxon>
        <taxon>Basidiomycota</taxon>
        <taxon>Agaricomycotina</taxon>
        <taxon>Agaricomycetes</taxon>
        <taxon>Agaricomycetidae</taxon>
        <taxon>Agaricales</taxon>
        <taxon>Marasmiineae</taxon>
        <taxon>Omphalotaceae</taxon>
        <taxon>Lentinula</taxon>
    </lineage>
</organism>
<gene>
    <name evidence="2" type="ORF">C8R41DRAFT_925959</name>
</gene>
<name>A0ABQ8V5F1_9AGAR</name>
<reference evidence="2" key="1">
    <citation type="submission" date="2022-08" db="EMBL/GenBank/DDBJ databases">
        <title>A Global Phylogenomic Analysis of the Shiitake Genus Lentinula.</title>
        <authorList>
            <consortium name="DOE Joint Genome Institute"/>
            <person name="Sierra-Patev S."/>
            <person name="Min B."/>
            <person name="Naranjo-Ortiz M."/>
            <person name="Looney B."/>
            <person name="Konkel Z."/>
            <person name="Slot J.C."/>
            <person name="Sakamoto Y."/>
            <person name="Steenwyk J.L."/>
            <person name="Rokas A."/>
            <person name="Carro J."/>
            <person name="Camarero S."/>
            <person name="Ferreira P."/>
            <person name="Molpeceres G."/>
            <person name="Ruiz-Duenas F.J."/>
            <person name="Serrano A."/>
            <person name="Henrissat B."/>
            <person name="Drula E."/>
            <person name="Hughes K.W."/>
            <person name="Mata J.L."/>
            <person name="Ishikawa N.K."/>
            <person name="Vargas-Isla R."/>
            <person name="Ushijima S."/>
            <person name="Smith C.A."/>
            <person name="Ahrendt S."/>
            <person name="Andreopoulos W."/>
            <person name="He G."/>
            <person name="Labutti K."/>
            <person name="Lipzen A."/>
            <person name="Ng V."/>
            <person name="Riley R."/>
            <person name="Sandor L."/>
            <person name="Barry K."/>
            <person name="Martinez A.T."/>
            <person name="Xiao Y."/>
            <person name="Gibbons J.G."/>
            <person name="Terashima K."/>
            <person name="Grigoriev I.V."/>
            <person name="Hibbett D.S."/>
        </authorList>
    </citation>
    <scope>NUCLEOTIDE SEQUENCE</scope>
    <source>
        <strain evidence="2">RHP3577 ss4</strain>
    </source>
</reference>
<dbReference type="Proteomes" id="UP001150217">
    <property type="component" value="Unassembled WGS sequence"/>
</dbReference>